<reference evidence="1 2" key="1">
    <citation type="journal article" date="2013" name="PLoS ONE">
        <title>Poles Apart: Arctic and Antarctic Octadecabacter strains Share High Genome Plasticity and a New Type of Xanthorhodopsin.</title>
        <authorList>
            <person name="Vollmers J."/>
            <person name="Voget S."/>
            <person name="Dietrich S."/>
            <person name="Gollnow K."/>
            <person name="Smits M."/>
            <person name="Meyer K."/>
            <person name="Brinkhoff T."/>
            <person name="Simon M."/>
            <person name="Daniel R."/>
        </authorList>
    </citation>
    <scope>NUCLEOTIDE SEQUENCE [LARGE SCALE GENOMIC DNA]</scope>
    <source>
        <strain evidence="1 2">238</strain>
        <plasmid evidence="2">Plasmid pOA238_118</plasmid>
    </source>
</reference>
<dbReference type="Proteomes" id="UP000004688">
    <property type="component" value="Plasmid pOA238_118"/>
</dbReference>
<keyword evidence="1" id="KW-0614">Plasmid</keyword>
<gene>
    <name evidence="1" type="ORF">OA238_118p1150</name>
</gene>
<proteinExistence type="predicted"/>
<sequence>MPYYFLYFLMKISHSKRFHALQATISRCQVAAEKGNSDGLTYLLMQEYSPRMAAIEDDFEQLKTQFEAIGEKIAAFEKSGDELCEWLTQRSKTDGTP</sequence>
<accession>M9RY36</accession>
<name>M9RY36_9RHOB</name>
<keyword evidence="2" id="KW-1185">Reference proteome</keyword>
<protein>
    <submittedName>
        <fullName evidence="1">Uncharacterized protein</fullName>
    </submittedName>
</protein>
<evidence type="ECO:0000313" key="1">
    <source>
        <dbReference type="EMBL" id="AGI74810.1"/>
    </source>
</evidence>
<evidence type="ECO:0000313" key="2">
    <source>
        <dbReference type="Proteomes" id="UP000004688"/>
    </source>
</evidence>
<dbReference type="EMBL" id="CP003743">
    <property type="protein sequence ID" value="AGI74810.1"/>
    <property type="molecule type" value="Genomic_DNA"/>
</dbReference>
<dbReference type="KEGG" id="oar:OA238_118p1150"/>
<organism evidence="1 2">
    <name type="scientific">Octadecabacter arcticus 238</name>
    <dbReference type="NCBI Taxonomy" id="391616"/>
    <lineage>
        <taxon>Bacteria</taxon>
        <taxon>Pseudomonadati</taxon>
        <taxon>Pseudomonadota</taxon>
        <taxon>Alphaproteobacteria</taxon>
        <taxon>Rhodobacterales</taxon>
        <taxon>Roseobacteraceae</taxon>
        <taxon>Octadecabacter</taxon>
    </lineage>
</organism>
<dbReference type="AlphaFoldDB" id="M9RY36"/>
<geneLocation type="plasmid" evidence="1 2">
    <name>pOA238_118</name>
</geneLocation>
<dbReference type="HOGENOM" id="CLU_2343942_0_0_5"/>